<keyword evidence="5" id="KW-0539">Nucleus</keyword>
<evidence type="ECO:0000256" key="3">
    <source>
        <dbReference type="ARBA" id="ARBA00023125"/>
    </source>
</evidence>
<feature type="domain" description="Grh/CP2 DB" evidence="6">
    <location>
        <begin position="215"/>
        <end position="478"/>
    </location>
</feature>
<evidence type="ECO:0000313" key="8">
    <source>
        <dbReference type="Proteomes" id="UP001147695"/>
    </source>
</evidence>
<comment type="caution">
    <text evidence="7">The sequence shown here is derived from an EMBL/GenBank/DDBJ whole genome shotgun (WGS) entry which is preliminary data.</text>
</comment>
<comment type="subcellular location">
    <subcellularLocation>
        <location evidence="1">Nucleus</location>
    </subcellularLocation>
</comment>
<dbReference type="Pfam" id="PF25416">
    <property type="entry name" value="GRHL1_C"/>
    <property type="match status" value="1"/>
</dbReference>
<dbReference type="Proteomes" id="UP001147695">
    <property type="component" value="Unassembled WGS sequence"/>
</dbReference>
<proteinExistence type="predicted"/>
<dbReference type="Pfam" id="PF04516">
    <property type="entry name" value="CP2"/>
    <property type="match status" value="1"/>
</dbReference>
<dbReference type="AlphaFoldDB" id="A0A9W9Q8A9"/>
<accession>A0A9W9Q8A9</accession>
<dbReference type="InterPro" id="IPR040167">
    <property type="entry name" value="TF_CP2-like"/>
</dbReference>
<gene>
    <name evidence="7" type="ORF">N7452_009140</name>
</gene>
<evidence type="ECO:0000256" key="4">
    <source>
        <dbReference type="ARBA" id="ARBA00023163"/>
    </source>
</evidence>
<reference evidence="7" key="1">
    <citation type="submission" date="2022-12" db="EMBL/GenBank/DDBJ databases">
        <authorList>
            <person name="Petersen C."/>
        </authorList>
    </citation>
    <scope>NUCLEOTIDE SEQUENCE</scope>
    <source>
        <strain evidence="7">IBT 35673</strain>
    </source>
</reference>
<dbReference type="GO" id="GO:0000978">
    <property type="term" value="F:RNA polymerase II cis-regulatory region sequence-specific DNA binding"/>
    <property type="evidence" value="ECO:0007669"/>
    <property type="project" value="TreeGrafter"/>
</dbReference>
<evidence type="ECO:0000313" key="7">
    <source>
        <dbReference type="EMBL" id="KAJ5328750.1"/>
    </source>
</evidence>
<protein>
    <recommendedName>
        <fullName evidence="6">Grh/CP2 DB domain-containing protein</fullName>
    </recommendedName>
</protein>
<sequence>MARLFGGIFCLEDTDAPHTVAPSDVDWKEQHSGTNGIIAKTTNVLPFVRSAAQSSSVHFFVDFALCLKLVSLREKFGDLLLTCHGERRRMAGAHVDVEDPMLHASYVDEKDPTDTEEVNTGRPLKLESCSPKSRTFYAPDSFSMIQHQSFPDSNPAGQTDHEMKTLMDRDSEYVTKDRADQDISTDDLFAQTDSFLDLATSEEPVNEYWPCDNGERLRYHVTLQAPTAMLWHANESPVTYLNKGQTYCLKVADSTPPTNKVGLFKYRTFVHISFEEEDQRSNPVACWQLWKESRGSKEVHEPKGKILAVEYVNFRGNFRDRGHIQLEEAFVDGFCITWTSDSTANIYEAAILLKFNFLSTDFTRSKGVKGVPVRLCAKTEVLRSDDENRAMEAGPEMCYCVVKLFRDHGAERKSANDKKLAEKRIVKLHKQKLDMKTAADFDRRNRNNSPMDGGNSILGFTGAGAKMTQIFSSARPFSVLGLRGNEKDDPDLYSISSSDGMSNFTKAGISKNQDSIPAIPSAYEGVAQLSKEANAESDLHNPGREVSFPPPQTHYSKSVACFYVQFTQSAKQPQGEYYAIYLANRTSFCLKAKLAEKLQIDSSVISHIIWVNRKGLKVLVDDNMVQHLPEAQTMVADICEIPYTQETDDLRAKCSRVEVNLVF</sequence>
<keyword evidence="2" id="KW-0805">Transcription regulation</keyword>
<dbReference type="InterPro" id="IPR057520">
    <property type="entry name" value="GRHL1/CP2_C"/>
</dbReference>
<reference evidence="7" key="2">
    <citation type="journal article" date="2023" name="IMA Fungus">
        <title>Comparative genomic study of the Penicillium genus elucidates a diverse pangenome and 15 lateral gene transfer events.</title>
        <authorList>
            <person name="Petersen C."/>
            <person name="Sorensen T."/>
            <person name="Nielsen M.R."/>
            <person name="Sondergaard T.E."/>
            <person name="Sorensen J.L."/>
            <person name="Fitzpatrick D.A."/>
            <person name="Frisvad J.C."/>
            <person name="Nielsen K.L."/>
        </authorList>
    </citation>
    <scope>NUCLEOTIDE SEQUENCE</scope>
    <source>
        <strain evidence="7">IBT 35673</strain>
    </source>
</reference>
<keyword evidence="3" id="KW-0238">DNA-binding</keyword>
<dbReference type="PANTHER" id="PTHR11037:SF20">
    <property type="entry name" value="PROTEIN GRAINYHEAD"/>
    <property type="match status" value="1"/>
</dbReference>
<dbReference type="GO" id="GO:0005634">
    <property type="term" value="C:nucleus"/>
    <property type="evidence" value="ECO:0007669"/>
    <property type="project" value="UniProtKB-SubCell"/>
</dbReference>
<evidence type="ECO:0000256" key="1">
    <source>
        <dbReference type="ARBA" id="ARBA00004123"/>
    </source>
</evidence>
<keyword evidence="4" id="KW-0804">Transcription</keyword>
<dbReference type="GO" id="GO:0001228">
    <property type="term" value="F:DNA-binding transcription activator activity, RNA polymerase II-specific"/>
    <property type="evidence" value="ECO:0007669"/>
    <property type="project" value="TreeGrafter"/>
</dbReference>
<organism evidence="7 8">
    <name type="scientific">Penicillium brevicompactum</name>
    <dbReference type="NCBI Taxonomy" id="5074"/>
    <lineage>
        <taxon>Eukaryota</taxon>
        <taxon>Fungi</taxon>
        <taxon>Dikarya</taxon>
        <taxon>Ascomycota</taxon>
        <taxon>Pezizomycotina</taxon>
        <taxon>Eurotiomycetes</taxon>
        <taxon>Eurotiomycetidae</taxon>
        <taxon>Eurotiales</taxon>
        <taxon>Aspergillaceae</taxon>
        <taxon>Penicillium</taxon>
    </lineage>
</organism>
<dbReference type="PANTHER" id="PTHR11037">
    <property type="entry name" value="TRANSCRIPTION FACTOR CP2"/>
    <property type="match status" value="1"/>
</dbReference>
<dbReference type="PROSITE" id="PS51968">
    <property type="entry name" value="GRH_CP2_DB"/>
    <property type="match status" value="1"/>
</dbReference>
<name>A0A9W9Q8A9_PENBR</name>
<evidence type="ECO:0000256" key="2">
    <source>
        <dbReference type="ARBA" id="ARBA00023015"/>
    </source>
</evidence>
<dbReference type="InterPro" id="IPR007604">
    <property type="entry name" value="CP2"/>
</dbReference>
<dbReference type="EMBL" id="JAPZBQ010000005">
    <property type="protein sequence ID" value="KAJ5328750.1"/>
    <property type="molecule type" value="Genomic_DNA"/>
</dbReference>
<evidence type="ECO:0000259" key="6">
    <source>
        <dbReference type="PROSITE" id="PS51968"/>
    </source>
</evidence>
<evidence type="ECO:0000256" key="5">
    <source>
        <dbReference type="ARBA" id="ARBA00023242"/>
    </source>
</evidence>